<name>B7R623_9THEO</name>
<dbReference type="GO" id="GO:0046872">
    <property type="term" value="F:metal ion binding"/>
    <property type="evidence" value="ECO:0007669"/>
    <property type="project" value="UniProtKB-UniRule"/>
</dbReference>
<dbReference type="Proteomes" id="UP000010146">
    <property type="component" value="Unassembled WGS sequence"/>
</dbReference>
<keyword evidence="2" id="KW-0031">Aminopeptidase</keyword>
<comment type="similarity">
    <text evidence="1 6">Belongs to the peptidase M42 family.</text>
</comment>
<keyword evidence="4 8" id="KW-0479">Metal-binding</keyword>
<reference evidence="9 10" key="1">
    <citation type="submission" date="2008-07" db="EMBL/GenBank/DDBJ databases">
        <authorList>
            <person name="Gonzalez J."/>
            <person name="Sokolova T."/>
            <person name="Ferriera S."/>
            <person name="Johnson J."/>
            <person name="Kravitz S."/>
            <person name="Beeson K."/>
            <person name="Sutton G."/>
            <person name="Rogers Y.-H."/>
            <person name="Friedman R."/>
            <person name="Frazier M."/>
            <person name="Venter J.C."/>
        </authorList>
    </citation>
    <scope>NUCLEOTIDE SEQUENCE [LARGE SCALE GENOMIC DNA]</scope>
    <source>
        <strain evidence="9 10">DSM 12653</strain>
    </source>
</reference>
<evidence type="ECO:0000256" key="8">
    <source>
        <dbReference type="PIRSR" id="PIRSR001123-2"/>
    </source>
</evidence>
<feature type="active site" description="Proton acceptor" evidence="7">
    <location>
        <position position="214"/>
    </location>
</feature>
<organism evidence="9 10">
    <name type="scientific">Caldanaerobacter subterraneus subsp. pacificus DSM 12653</name>
    <dbReference type="NCBI Taxonomy" id="391606"/>
    <lineage>
        <taxon>Bacteria</taxon>
        <taxon>Bacillati</taxon>
        <taxon>Bacillota</taxon>
        <taxon>Clostridia</taxon>
        <taxon>Thermoanaerobacterales</taxon>
        <taxon>Thermoanaerobacteraceae</taxon>
        <taxon>Caldanaerobacter</taxon>
    </lineage>
</organism>
<comment type="caution">
    <text evidence="9">The sequence shown here is derived from an EMBL/GenBank/DDBJ whole genome shotgun (WGS) entry which is preliminary data.</text>
</comment>
<reference evidence="10" key="3">
    <citation type="submission" date="2015-02" db="EMBL/GenBank/DDBJ databases">
        <title>Genome analysis of three genomes within the thermophilic hydrogenogenic bacterial species Caldanaerobacter subterraneus.</title>
        <authorList>
            <person name="Sant'Anna F.H."/>
            <person name="Lebedinsky A."/>
            <person name="Sokolova T."/>
            <person name="Robb F.T."/>
            <person name="Gonzalez J.M."/>
        </authorList>
    </citation>
    <scope>NUCLEOTIDE SEQUENCE [LARGE SCALE GENOMIC DNA]</scope>
    <source>
        <strain evidence="10">DSM 12653</strain>
    </source>
</reference>
<feature type="binding site" evidence="8">
    <location>
        <position position="182"/>
    </location>
    <ligand>
        <name>Zn(2+)</name>
        <dbReference type="ChEBI" id="CHEBI:29105"/>
        <label>1</label>
    </ligand>
</feature>
<dbReference type="RefSeq" id="WP_009609644.1">
    <property type="nucleotide sequence ID" value="NZ_ABXP02000026.1"/>
</dbReference>
<dbReference type="SUPFAM" id="SSF53187">
    <property type="entry name" value="Zn-dependent exopeptidases"/>
    <property type="match status" value="1"/>
</dbReference>
<evidence type="ECO:0000256" key="5">
    <source>
        <dbReference type="ARBA" id="ARBA00022801"/>
    </source>
</evidence>
<evidence type="ECO:0000256" key="2">
    <source>
        <dbReference type="ARBA" id="ARBA00022438"/>
    </source>
</evidence>
<dbReference type="Gene3D" id="2.40.30.40">
    <property type="entry name" value="Peptidase M42, domain 2"/>
    <property type="match status" value="1"/>
</dbReference>
<dbReference type="InterPro" id="IPR051464">
    <property type="entry name" value="Peptidase_M42_aminopept"/>
</dbReference>
<dbReference type="PIRSF" id="PIRSF001123">
    <property type="entry name" value="PepA_GA"/>
    <property type="match status" value="1"/>
</dbReference>
<dbReference type="AlphaFoldDB" id="B7R623"/>
<feature type="binding site" evidence="8">
    <location>
        <position position="182"/>
    </location>
    <ligand>
        <name>Zn(2+)</name>
        <dbReference type="ChEBI" id="CHEBI:29105"/>
        <label>2</label>
    </ligand>
</feature>
<dbReference type="GO" id="GO:0004177">
    <property type="term" value="F:aminopeptidase activity"/>
    <property type="evidence" value="ECO:0007669"/>
    <property type="project" value="UniProtKB-UniRule"/>
</dbReference>
<dbReference type="Pfam" id="PF05343">
    <property type="entry name" value="Peptidase_M42"/>
    <property type="match status" value="1"/>
</dbReference>
<dbReference type="PANTHER" id="PTHR32481">
    <property type="entry name" value="AMINOPEPTIDASE"/>
    <property type="match status" value="1"/>
</dbReference>
<feature type="binding site" evidence="8">
    <location>
        <position position="215"/>
    </location>
    <ligand>
        <name>Zn(2+)</name>
        <dbReference type="ChEBI" id="CHEBI:29105"/>
        <label>2</label>
    </ligand>
</feature>
<feature type="binding site" evidence="8">
    <location>
        <position position="67"/>
    </location>
    <ligand>
        <name>Zn(2+)</name>
        <dbReference type="ChEBI" id="CHEBI:29105"/>
        <label>1</label>
    </ligand>
</feature>
<gene>
    <name evidence="9" type="ORF">CDSM653_00158</name>
</gene>
<dbReference type="InterPro" id="IPR008007">
    <property type="entry name" value="Peptidase_M42"/>
</dbReference>
<feature type="binding site" evidence="8">
    <location>
        <position position="332"/>
    </location>
    <ligand>
        <name>Zn(2+)</name>
        <dbReference type="ChEBI" id="CHEBI:29105"/>
        <label>2</label>
    </ligand>
</feature>
<dbReference type="PANTHER" id="PTHR32481:SF0">
    <property type="entry name" value="AMINOPEPTIDASE YPDE-RELATED"/>
    <property type="match status" value="1"/>
</dbReference>
<dbReference type="InterPro" id="IPR023367">
    <property type="entry name" value="Peptidase_M42_dom2"/>
</dbReference>
<reference evidence="9 10" key="2">
    <citation type="journal article" date="2015" name="BMC Genomics">
        <title>Analysis of three genomes within the thermophilic bacterial species Caldanaerobacter subterraneus with a focus on carbon monoxide dehydrogenase evolution and hydrolase diversity.</title>
        <authorList>
            <person name="Sant'Anna F.H."/>
            <person name="Lebedinsky A.V."/>
            <person name="Sokolova T.G."/>
            <person name="Robb F.T."/>
            <person name="Gonzalez J.M."/>
        </authorList>
    </citation>
    <scope>NUCLEOTIDE SEQUENCE [LARGE SCALE GENOMIC DNA]</scope>
    <source>
        <strain evidence="9 10">DSM 12653</strain>
    </source>
</reference>
<evidence type="ECO:0000313" key="9">
    <source>
        <dbReference type="EMBL" id="KKC30734.1"/>
    </source>
</evidence>
<evidence type="ECO:0000256" key="3">
    <source>
        <dbReference type="ARBA" id="ARBA00022670"/>
    </source>
</evidence>
<dbReference type="SUPFAM" id="SSF101821">
    <property type="entry name" value="Aminopeptidase/glucanase lid domain"/>
    <property type="match status" value="1"/>
</dbReference>
<dbReference type="GO" id="GO:0006508">
    <property type="term" value="P:proteolysis"/>
    <property type="evidence" value="ECO:0007669"/>
    <property type="project" value="UniProtKB-KW"/>
</dbReference>
<evidence type="ECO:0000256" key="6">
    <source>
        <dbReference type="PIRNR" id="PIRNR001123"/>
    </source>
</evidence>
<feature type="binding site" evidence="8">
    <location>
        <position position="237"/>
    </location>
    <ligand>
        <name>Zn(2+)</name>
        <dbReference type="ChEBI" id="CHEBI:29105"/>
        <label>1</label>
    </ligand>
</feature>
<evidence type="ECO:0000256" key="7">
    <source>
        <dbReference type="PIRSR" id="PIRSR001123-1"/>
    </source>
</evidence>
<sequence>MGKEIFEEIRTLTELPAVSGHEDKIIEYVYKKVYSLADEVTIDKLGNIIATFYGKITKEFSVLFFAHLDEIGLIVRKIEENGFLRFERIGGVPEKTLRGQYVDVYSIDGDKYFTGVIGTTSHHVTKDEDKFRVPSRLEMYIDVGFDSKEEVLKNGIDVGSIVTYHPSFKVVGSKRFVSKALDNRIGVYLLLKLIEYLKKQPPIFTIYIAFTIQEEFSVRGSLPVFNKTKPQIAICLDITPAGDTPELEQTYEIKLGKGPAITQMNFHGRGTLGGIIPHPKLRRFIEVTAEELKIPYQREVILGVITDDAFGILTGREGVMGAHISIPIRYTHSPIEMADVEDIENALKLLIGLIDKLNSNHSRIDLKRG</sequence>
<evidence type="ECO:0000256" key="4">
    <source>
        <dbReference type="ARBA" id="ARBA00022723"/>
    </source>
</evidence>
<comment type="cofactor">
    <cofactor evidence="8">
        <name>a divalent metal cation</name>
        <dbReference type="ChEBI" id="CHEBI:60240"/>
    </cofactor>
    <text evidence="8">Binds 2 divalent metal cations per subunit.</text>
</comment>
<dbReference type="Gene3D" id="3.40.630.10">
    <property type="entry name" value="Zn peptidases"/>
    <property type="match status" value="1"/>
</dbReference>
<proteinExistence type="inferred from homology"/>
<keyword evidence="3" id="KW-0645">Protease</keyword>
<keyword evidence="5" id="KW-0378">Hydrolase</keyword>
<dbReference type="EMBL" id="ABXP02000026">
    <property type="protein sequence ID" value="KKC30734.1"/>
    <property type="molecule type" value="Genomic_DNA"/>
</dbReference>
<protein>
    <submittedName>
        <fullName evidence="9">M42 family peptidase</fullName>
    </submittedName>
</protein>
<evidence type="ECO:0000256" key="1">
    <source>
        <dbReference type="ARBA" id="ARBA00006272"/>
    </source>
</evidence>
<evidence type="ECO:0000313" key="10">
    <source>
        <dbReference type="Proteomes" id="UP000010146"/>
    </source>
</evidence>
<accession>B7R623</accession>